<keyword evidence="2" id="KW-1185">Reference proteome</keyword>
<proteinExistence type="predicted"/>
<organism evidence="1 2">
    <name type="scientific">Trema orientale</name>
    <name type="common">Charcoal tree</name>
    <name type="synonym">Celtis orientalis</name>
    <dbReference type="NCBI Taxonomy" id="63057"/>
    <lineage>
        <taxon>Eukaryota</taxon>
        <taxon>Viridiplantae</taxon>
        <taxon>Streptophyta</taxon>
        <taxon>Embryophyta</taxon>
        <taxon>Tracheophyta</taxon>
        <taxon>Spermatophyta</taxon>
        <taxon>Magnoliopsida</taxon>
        <taxon>eudicotyledons</taxon>
        <taxon>Gunneridae</taxon>
        <taxon>Pentapetalae</taxon>
        <taxon>rosids</taxon>
        <taxon>fabids</taxon>
        <taxon>Rosales</taxon>
        <taxon>Cannabaceae</taxon>
        <taxon>Trema</taxon>
    </lineage>
</organism>
<dbReference type="Proteomes" id="UP000237000">
    <property type="component" value="Unassembled WGS sequence"/>
</dbReference>
<reference evidence="2" key="1">
    <citation type="submission" date="2016-06" db="EMBL/GenBank/DDBJ databases">
        <title>Parallel loss of symbiosis genes in relatives of nitrogen-fixing non-legume Parasponia.</title>
        <authorList>
            <person name="Van Velzen R."/>
            <person name="Holmer R."/>
            <person name="Bu F."/>
            <person name="Rutten L."/>
            <person name="Van Zeijl A."/>
            <person name="Liu W."/>
            <person name="Santuari L."/>
            <person name="Cao Q."/>
            <person name="Sharma T."/>
            <person name="Shen D."/>
            <person name="Roswanjaya Y."/>
            <person name="Wardhani T."/>
            <person name="Kalhor M.S."/>
            <person name="Jansen J."/>
            <person name="Van den Hoogen J."/>
            <person name="Gungor B."/>
            <person name="Hartog M."/>
            <person name="Hontelez J."/>
            <person name="Verver J."/>
            <person name="Yang W.-C."/>
            <person name="Schijlen E."/>
            <person name="Repin R."/>
            <person name="Schilthuizen M."/>
            <person name="Schranz E."/>
            <person name="Heidstra R."/>
            <person name="Miyata K."/>
            <person name="Fedorova E."/>
            <person name="Kohlen W."/>
            <person name="Bisseling T."/>
            <person name="Smit S."/>
            <person name="Geurts R."/>
        </authorList>
    </citation>
    <scope>NUCLEOTIDE SEQUENCE [LARGE SCALE GENOMIC DNA]</scope>
    <source>
        <strain evidence="2">cv. RG33-2</strain>
    </source>
</reference>
<evidence type="ECO:0000313" key="2">
    <source>
        <dbReference type="Proteomes" id="UP000237000"/>
    </source>
</evidence>
<comment type="caution">
    <text evidence="1">The sequence shown here is derived from an EMBL/GenBank/DDBJ whole genome shotgun (WGS) entry which is preliminary data.</text>
</comment>
<evidence type="ECO:0000313" key="1">
    <source>
        <dbReference type="EMBL" id="POO00361.1"/>
    </source>
</evidence>
<dbReference type="AlphaFoldDB" id="A0A2P5FRG7"/>
<gene>
    <name evidence="1" type="ORF">TorRG33x02_037740</name>
</gene>
<accession>A0A2P5FRG7</accession>
<sequence>MAIQETSEPYTFIKTLGVEDEFEVFKFPQRGIQRLKYHGKPSKILLSHPWGVSAVGVEYGRDGTQARVNEHQVMPEAAEFVDGHLPPEKIDNSRDGKLSVDRSIIFRVRMYKLQNDHLTRICLGV</sequence>
<dbReference type="EMBL" id="JXTC01000013">
    <property type="protein sequence ID" value="POO00361.1"/>
    <property type="molecule type" value="Genomic_DNA"/>
</dbReference>
<name>A0A2P5FRG7_TREOI</name>
<protein>
    <submittedName>
        <fullName evidence="1">Uncharacterized protein</fullName>
    </submittedName>
</protein>
<dbReference type="InParanoid" id="A0A2P5FRG7"/>